<dbReference type="SUPFAM" id="SSF81383">
    <property type="entry name" value="F-box domain"/>
    <property type="match status" value="1"/>
</dbReference>
<name>A0A2Z6QKF7_9GLOM</name>
<comment type="caution">
    <text evidence="2">The sequence shown here is derived from an EMBL/GenBank/DDBJ whole genome shotgun (WGS) entry which is preliminary data.</text>
</comment>
<sequence length="336" mass="38993">MTQLVPDVLLLIFAELQDDPSSLYSCLLVNRSWCHLAVRILWRYFSREYQDPVSYKKVSLKRLFSTILLKEPILLENGTKLPSSKPLFNYLNFFTHISSTFVNDMVQTLIEEEDTKDLLEKEVYKIIFKNCNNVKKFHVNTKCLLCSFPNAKPFFSNLNSLEINLTLMNSTMLNELAFICNNISNLEIKLCNNNHNQSLVHFINAQTKLQSLCLNFGNRIERCMSLSNAIGEKATTLEKLTIKSSIRSISPKFLPSLKNLRYLIINNNDDSKFLKNNIRKEWEHYLSIAANLPKLEYFEVSNLEGKTVTLLIEKYIDTFSSISTTDDHKLIFQKYL</sequence>
<dbReference type="OrthoDB" id="2320852at2759"/>
<protein>
    <recommendedName>
        <fullName evidence="1">F-box domain-containing protein</fullName>
    </recommendedName>
</protein>
<reference evidence="3" key="2">
    <citation type="submission" date="2019-10" db="EMBL/GenBank/DDBJ databases">
        <title>Conservation and host-specific expression of non-tandemly repeated heterogenous ribosome RNA gene in arbuscular mycorrhizal fungi.</title>
        <authorList>
            <person name="Maeda T."/>
            <person name="Kobayashi Y."/>
            <person name="Nakagawa T."/>
            <person name="Ezawa T."/>
            <person name="Yamaguchi K."/>
            <person name="Bino T."/>
            <person name="Nishimoto Y."/>
            <person name="Shigenobu S."/>
            <person name="Kawaguchi M."/>
        </authorList>
    </citation>
    <scope>NUCLEOTIDE SEQUENCE</scope>
    <source>
        <strain evidence="3">HR1</strain>
    </source>
</reference>
<accession>A0A2Z6QKF7</accession>
<dbReference type="EMBL" id="BEXD01000836">
    <property type="protein sequence ID" value="GBB90530.1"/>
    <property type="molecule type" value="Genomic_DNA"/>
</dbReference>
<dbReference type="Proteomes" id="UP000615446">
    <property type="component" value="Unassembled WGS sequence"/>
</dbReference>
<dbReference type="Proteomes" id="UP000247702">
    <property type="component" value="Unassembled WGS sequence"/>
</dbReference>
<dbReference type="Pfam" id="PF12937">
    <property type="entry name" value="F-box-like"/>
    <property type="match status" value="1"/>
</dbReference>
<dbReference type="InterPro" id="IPR001810">
    <property type="entry name" value="F-box_dom"/>
</dbReference>
<evidence type="ECO:0000313" key="2">
    <source>
        <dbReference type="EMBL" id="GBB90530.1"/>
    </source>
</evidence>
<dbReference type="AlphaFoldDB" id="A0A2Z6QKF7"/>
<dbReference type="InterPro" id="IPR032675">
    <property type="entry name" value="LRR_dom_sf"/>
</dbReference>
<dbReference type="EMBL" id="BLAL01000206">
    <property type="protein sequence ID" value="GES91606.1"/>
    <property type="molecule type" value="Genomic_DNA"/>
</dbReference>
<evidence type="ECO:0000313" key="4">
    <source>
        <dbReference type="Proteomes" id="UP000247702"/>
    </source>
</evidence>
<evidence type="ECO:0000259" key="1">
    <source>
        <dbReference type="Pfam" id="PF12937"/>
    </source>
</evidence>
<organism evidence="2 4">
    <name type="scientific">Rhizophagus clarus</name>
    <dbReference type="NCBI Taxonomy" id="94130"/>
    <lineage>
        <taxon>Eukaryota</taxon>
        <taxon>Fungi</taxon>
        <taxon>Fungi incertae sedis</taxon>
        <taxon>Mucoromycota</taxon>
        <taxon>Glomeromycotina</taxon>
        <taxon>Glomeromycetes</taxon>
        <taxon>Glomerales</taxon>
        <taxon>Glomeraceae</taxon>
        <taxon>Rhizophagus</taxon>
    </lineage>
</organism>
<keyword evidence="4" id="KW-1185">Reference proteome</keyword>
<proteinExistence type="predicted"/>
<dbReference type="Gene3D" id="3.80.10.10">
    <property type="entry name" value="Ribonuclease Inhibitor"/>
    <property type="match status" value="1"/>
</dbReference>
<reference evidence="2 4" key="1">
    <citation type="submission" date="2017-11" db="EMBL/GenBank/DDBJ databases">
        <title>The genome of Rhizophagus clarus HR1 reveals common genetic basis of auxotrophy among arbuscular mycorrhizal fungi.</title>
        <authorList>
            <person name="Kobayashi Y."/>
        </authorList>
    </citation>
    <scope>NUCLEOTIDE SEQUENCE [LARGE SCALE GENOMIC DNA]</scope>
    <source>
        <strain evidence="2 4">HR1</strain>
    </source>
</reference>
<evidence type="ECO:0000313" key="3">
    <source>
        <dbReference type="EMBL" id="GES91606.1"/>
    </source>
</evidence>
<gene>
    <name evidence="3" type="ORF">RCL2_001840800</name>
    <name evidence="2" type="ORF">RclHR1_17500003</name>
</gene>
<dbReference type="InterPro" id="IPR036047">
    <property type="entry name" value="F-box-like_dom_sf"/>
</dbReference>
<feature type="domain" description="F-box" evidence="1">
    <location>
        <begin position="6"/>
        <end position="46"/>
    </location>
</feature>